<dbReference type="Proteomes" id="UP000242715">
    <property type="component" value="Unassembled WGS sequence"/>
</dbReference>
<accession>A0A2Z6MHI3</accession>
<dbReference type="EMBL" id="DF973298">
    <property type="protein sequence ID" value="GAU24852.1"/>
    <property type="molecule type" value="Genomic_DNA"/>
</dbReference>
<protein>
    <submittedName>
        <fullName evidence="1">Uncharacterized protein</fullName>
    </submittedName>
</protein>
<evidence type="ECO:0000313" key="1">
    <source>
        <dbReference type="EMBL" id="GAU24852.1"/>
    </source>
</evidence>
<reference evidence="2" key="1">
    <citation type="journal article" date="2017" name="Front. Plant Sci.">
        <title>Climate Clever Clovers: New Paradigm to Reduce the Environmental Footprint of Ruminants by Breeding Low Methanogenic Forages Utilizing Haplotype Variation.</title>
        <authorList>
            <person name="Kaur P."/>
            <person name="Appels R."/>
            <person name="Bayer P.E."/>
            <person name="Keeble-Gagnere G."/>
            <person name="Wang J."/>
            <person name="Hirakawa H."/>
            <person name="Shirasawa K."/>
            <person name="Vercoe P."/>
            <person name="Stefanova K."/>
            <person name="Durmic Z."/>
            <person name="Nichols P."/>
            <person name="Revell C."/>
            <person name="Isobe S.N."/>
            <person name="Edwards D."/>
            <person name="Erskine W."/>
        </authorList>
    </citation>
    <scope>NUCLEOTIDE SEQUENCE [LARGE SCALE GENOMIC DNA]</scope>
    <source>
        <strain evidence="2">cv. Daliak</strain>
    </source>
</reference>
<evidence type="ECO:0000313" key="2">
    <source>
        <dbReference type="Proteomes" id="UP000242715"/>
    </source>
</evidence>
<organism evidence="1 2">
    <name type="scientific">Trifolium subterraneum</name>
    <name type="common">Subterranean clover</name>
    <dbReference type="NCBI Taxonomy" id="3900"/>
    <lineage>
        <taxon>Eukaryota</taxon>
        <taxon>Viridiplantae</taxon>
        <taxon>Streptophyta</taxon>
        <taxon>Embryophyta</taxon>
        <taxon>Tracheophyta</taxon>
        <taxon>Spermatophyta</taxon>
        <taxon>Magnoliopsida</taxon>
        <taxon>eudicotyledons</taxon>
        <taxon>Gunneridae</taxon>
        <taxon>Pentapetalae</taxon>
        <taxon>rosids</taxon>
        <taxon>fabids</taxon>
        <taxon>Fabales</taxon>
        <taxon>Fabaceae</taxon>
        <taxon>Papilionoideae</taxon>
        <taxon>50 kb inversion clade</taxon>
        <taxon>NPAAA clade</taxon>
        <taxon>Hologalegina</taxon>
        <taxon>IRL clade</taxon>
        <taxon>Trifolieae</taxon>
        <taxon>Trifolium</taxon>
    </lineage>
</organism>
<dbReference type="AlphaFoldDB" id="A0A2Z6MHI3"/>
<keyword evidence="2" id="KW-1185">Reference proteome</keyword>
<gene>
    <name evidence="1" type="ORF">TSUD_115750</name>
</gene>
<proteinExistence type="predicted"/>
<name>A0A2Z6MHI3_TRISU</name>
<sequence length="128" mass="14495">MVFKKLNTAANPFLNLPLRDNQFDATTSRVTVQMVFKKLNTAANPFLNLPLRDNQFDATTSRVTVQIYQALQVANPTEEDFNLLFENVCARKGGVTLEWFSDSFESSVPKDFRSVADLQLEESVHSHP</sequence>